<name>A0A0V0UFD6_9BILA</name>
<dbReference type="Proteomes" id="UP000055048">
    <property type="component" value="Unassembled WGS sequence"/>
</dbReference>
<feature type="region of interest" description="Disordered" evidence="1">
    <location>
        <begin position="132"/>
        <end position="173"/>
    </location>
</feature>
<gene>
    <name evidence="2" type="ORF">T05_9175</name>
</gene>
<dbReference type="AlphaFoldDB" id="A0A0V0UFD6"/>
<evidence type="ECO:0000313" key="2">
    <source>
        <dbReference type="EMBL" id="KRX49745.1"/>
    </source>
</evidence>
<protein>
    <submittedName>
        <fullName evidence="2">Uncharacterized protein</fullName>
    </submittedName>
</protein>
<accession>A0A0V0UFD6</accession>
<proteinExistence type="predicted"/>
<sequence length="173" mass="18978">MKTLPQLGSQLGKLSSQQADQTPPCCSPFELTIQTPTLLEEDISTTDRSPKLHTTNHCHVSAHYHTLPLIARSKCVYYGSRVLRGRVCRDCYHCVADADQANNSIPPENEAEETWRVVEEVFGTTSSSFLAFGKREAERTGNPSVNTGPSPNSDERTNNTIEEANEPARGSGS</sequence>
<feature type="region of interest" description="Disordered" evidence="1">
    <location>
        <begin position="1"/>
        <end position="21"/>
    </location>
</feature>
<evidence type="ECO:0000256" key="1">
    <source>
        <dbReference type="SAM" id="MobiDB-lite"/>
    </source>
</evidence>
<dbReference type="EMBL" id="JYDJ01000013">
    <property type="protein sequence ID" value="KRX49745.1"/>
    <property type="molecule type" value="Genomic_DNA"/>
</dbReference>
<organism evidence="2 3">
    <name type="scientific">Trichinella murrelli</name>
    <dbReference type="NCBI Taxonomy" id="144512"/>
    <lineage>
        <taxon>Eukaryota</taxon>
        <taxon>Metazoa</taxon>
        <taxon>Ecdysozoa</taxon>
        <taxon>Nematoda</taxon>
        <taxon>Enoplea</taxon>
        <taxon>Dorylaimia</taxon>
        <taxon>Trichinellida</taxon>
        <taxon>Trichinellidae</taxon>
        <taxon>Trichinella</taxon>
    </lineage>
</organism>
<keyword evidence="3" id="KW-1185">Reference proteome</keyword>
<feature type="compositionally biased region" description="Polar residues" evidence="1">
    <location>
        <begin position="141"/>
        <end position="162"/>
    </location>
</feature>
<comment type="caution">
    <text evidence="2">The sequence shown here is derived from an EMBL/GenBank/DDBJ whole genome shotgun (WGS) entry which is preliminary data.</text>
</comment>
<reference evidence="2 3" key="1">
    <citation type="submission" date="2015-01" db="EMBL/GenBank/DDBJ databases">
        <title>Evolution of Trichinella species and genotypes.</title>
        <authorList>
            <person name="Korhonen P.K."/>
            <person name="Edoardo P."/>
            <person name="Giuseppe L.R."/>
            <person name="Gasser R.B."/>
        </authorList>
    </citation>
    <scope>NUCLEOTIDE SEQUENCE [LARGE SCALE GENOMIC DNA]</scope>
    <source>
        <strain evidence="2">ISS417</strain>
    </source>
</reference>
<evidence type="ECO:0000313" key="3">
    <source>
        <dbReference type="Proteomes" id="UP000055048"/>
    </source>
</evidence>